<keyword evidence="3" id="KW-1185">Reference proteome</keyword>
<gene>
    <name evidence="2" type="ORF">XNOV1_A021211</name>
</gene>
<dbReference type="EMBL" id="OY660879">
    <property type="protein sequence ID" value="CAJ1075930.1"/>
    <property type="molecule type" value="Genomic_DNA"/>
</dbReference>
<protein>
    <submittedName>
        <fullName evidence="2">SCO-spondin</fullName>
    </submittedName>
</protein>
<name>A0AAV1GRI6_XYRNO</name>
<reference evidence="2" key="1">
    <citation type="submission" date="2023-08" db="EMBL/GenBank/DDBJ databases">
        <authorList>
            <person name="Alioto T."/>
            <person name="Alioto T."/>
            <person name="Gomez Garrido J."/>
        </authorList>
    </citation>
    <scope>NUCLEOTIDE SEQUENCE</scope>
</reference>
<keyword evidence="1" id="KW-0472">Membrane</keyword>
<dbReference type="AlphaFoldDB" id="A0AAV1GRI6"/>
<dbReference type="Proteomes" id="UP001178508">
    <property type="component" value="Chromosome 16"/>
</dbReference>
<proteinExistence type="predicted"/>
<evidence type="ECO:0000313" key="3">
    <source>
        <dbReference type="Proteomes" id="UP001178508"/>
    </source>
</evidence>
<organism evidence="2 3">
    <name type="scientific">Xyrichtys novacula</name>
    <name type="common">Pearly razorfish</name>
    <name type="synonym">Hemipteronotus novacula</name>
    <dbReference type="NCBI Taxonomy" id="13765"/>
    <lineage>
        <taxon>Eukaryota</taxon>
        <taxon>Metazoa</taxon>
        <taxon>Chordata</taxon>
        <taxon>Craniata</taxon>
        <taxon>Vertebrata</taxon>
        <taxon>Euteleostomi</taxon>
        <taxon>Actinopterygii</taxon>
        <taxon>Neopterygii</taxon>
        <taxon>Teleostei</taxon>
        <taxon>Neoteleostei</taxon>
        <taxon>Acanthomorphata</taxon>
        <taxon>Eupercaria</taxon>
        <taxon>Labriformes</taxon>
        <taxon>Labridae</taxon>
        <taxon>Xyrichtys</taxon>
    </lineage>
</organism>
<keyword evidence="1" id="KW-1133">Transmembrane helix</keyword>
<keyword evidence="1" id="KW-0812">Transmembrane</keyword>
<feature type="transmembrane region" description="Helical" evidence="1">
    <location>
        <begin position="20"/>
        <end position="41"/>
    </location>
</feature>
<evidence type="ECO:0000256" key="1">
    <source>
        <dbReference type="SAM" id="Phobius"/>
    </source>
</evidence>
<sequence>MSSQENTILVLPIWGLAIPLPAVLMITVVLYMIVLGIGLWIRYCLKDRCSCDCGDCCPDISFCEQCFRLAEICHCNMPTTKSCWKDCPSCPACPSCSSCSPCSCWDCPCSFQPPECDSCHCLCFEIRIK</sequence>
<evidence type="ECO:0000313" key="2">
    <source>
        <dbReference type="EMBL" id="CAJ1075930.1"/>
    </source>
</evidence>
<accession>A0AAV1GRI6</accession>